<comment type="function">
    <text evidence="8">This protein is part of the stalk that links CF(0) to CF(1). It either transmits conformational changes from CF(0) to CF(1) or is implicated in proton conduction.</text>
</comment>
<keyword evidence="2 8" id="KW-0813">Transport</keyword>
<evidence type="ECO:0000256" key="8">
    <source>
        <dbReference type="HAMAP-Rule" id="MF_01416"/>
    </source>
</evidence>
<dbReference type="Gene3D" id="1.10.520.20">
    <property type="entry name" value="N-terminal domain of the delta subunit of the F1F0-ATP synthase"/>
    <property type="match status" value="1"/>
</dbReference>
<dbReference type="eggNOG" id="COG0712">
    <property type="taxonomic scope" value="Bacteria"/>
</dbReference>
<evidence type="ECO:0000256" key="7">
    <source>
        <dbReference type="ARBA" id="ARBA00023310"/>
    </source>
</evidence>
<keyword evidence="5 8" id="KW-0472">Membrane</keyword>
<proteinExistence type="inferred from homology"/>
<comment type="similarity">
    <text evidence="8">Belongs to the ATPase delta chain family.</text>
</comment>
<dbReference type="InterPro" id="IPR020781">
    <property type="entry name" value="ATPase_OSCP/d_CS"/>
</dbReference>
<keyword evidence="8" id="KW-1003">Cell membrane</keyword>
<evidence type="ECO:0000256" key="4">
    <source>
        <dbReference type="ARBA" id="ARBA00023065"/>
    </source>
</evidence>
<dbReference type="PANTHER" id="PTHR11910">
    <property type="entry name" value="ATP SYNTHASE DELTA CHAIN"/>
    <property type="match status" value="1"/>
</dbReference>
<evidence type="ECO:0000256" key="1">
    <source>
        <dbReference type="ARBA" id="ARBA00004370"/>
    </source>
</evidence>
<dbReference type="Proteomes" id="UP000002255">
    <property type="component" value="Chromosome"/>
</dbReference>
<dbReference type="EMBL" id="CP001821">
    <property type="protein sequence ID" value="ACZ31466.1"/>
    <property type="molecule type" value="Genomic_DNA"/>
</dbReference>
<name>D1BWC1_XYLCX</name>
<dbReference type="AlphaFoldDB" id="D1BWC1"/>
<accession>D1BWC1</accession>
<sequence length="271" mass="28561">MRGSSGASLSAAQGRLEPVLRAAGERAQALGGELFAVVDALDSSAALRRTLTDPSLPAAAKSGVVGQVLAGGFDPRVVELVRSLAESRWSADRDLPAALEQLALSALLASAEARGALEAVEDEVFRITRSLQGQREARRVLSDPTTKAERRVAVVDALLAGKADPITVALARRATTAPRGRRFVATMLMVGNLIAERRSLLVATVTSAVDLTPAQRARLTTLLERAYGQVVQIYVTLDPTVVGGLRIQVGADVVDNTVLSRLADARRRLAG</sequence>
<comment type="subcellular location">
    <subcellularLocation>
        <location evidence="8">Cell membrane</location>
        <topology evidence="8">Peripheral membrane protein</topology>
    </subcellularLocation>
    <subcellularLocation>
        <location evidence="1">Membrane</location>
    </subcellularLocation>
</comment>
<organism evidence="9 10">
    <name type="scientific">Xylanimonas cellulosilytica (strain DSM 15894 / JCM 12276 / CECT 5975 / KCTC 9989 / LMG 20990 / NBRC 107835 / XIL07)</name>
    <dbReference type="NCBI Taxonomy" id="446471"/>
    <lineage>
        <taxon>Bacteria</taxon>
        <taxon>Bacillati</taxon>
        <taxon>Actinomycetota</taxon>
        <taxon>Actinomycetes</taxon>
        <taxon>Micrococcales</taxon>
        <taxon>Promicromonosporaceae</taxon>
        <taxon>Xylanimonas</taxon>
    </lineage>
</organism>
<dbReference type="PRINTS" id="PR00125">
    <property type="entry name" value="ATPASEDELTA"/>
</dbReference>
<evidence type="ECO:0000256" key="2">
    <source>
        <dbReference type="ARBA" id="ARBA00022448"/>
    </source>
</evidence>
<dbReference type="STRING" id="446471.Xcel_2451"/>
<dbReference type="GO" id="GO:0045259">
    <property type="term" value="C:proton-transporting ATP synthase complex"/>
    <property type="evidence" value="ECO:0007669"/>
    <property type="project" value="UniProtKB-KW"/>
</dbReference>
<dbReference type="GO" id="GO:0046933">
    <property type="term" value="F:proton-transporting ATP synthase activity, rotational mechanism"/>
    <property type="evidence" value="ECO:0007669"/>
    <property type="project" value="UniProtKB-UniRule"/>
</dbReference>
<evidence type="ECO:0000313" key="10">
    <source>
        <dbReference type="Proteomes" id="UP000002255"/>
    </source>
</evidence>
<dbReference type="InterPro" id="IPR026015">
    <property type="entry name" value="ATP_synth_OSCP/delta_N_sf"/>
</dbReference>
<dbReference type="KEGG" id="xce:Xcel_2451"/>
<evidence type="ECO:0000313" key="9">
    <source>
        <dbReference type="EMBL" id="ACZ31466.1"/>
    </source>
</evidence>
<comment type="subunit">
    <text evidence="8">F-type ATPases have 2 components, F(1) - the catalytic core - and F(0) - the membrane proton channel. F(1) has five subunits: alpha(3), beta(3), gamma(1), delta(1), epsilon(1). F(0) has three main subunits: a(1), b(2) and c(10-14). The alpha and beta chains form an alternating ring which encloses part of the gamma chain. F(1) is attached to F(0) by a central stalk formed by the gamma and epsilon chains, while a peripheral stalk is formed by the delta and b chains.</text>
</comment>
<dbReference type="HAMAP" id="MF_01416">
    <property type="entry name" value="ATP_synth_delta_bact"/>
    <property type="match status" value="1"/>
</dbReference>
<keyword evidence="4 8" id="KW-0406">Ion transport</keyword>
<dbReference type="PROSITE" id="PS00389">
    <property type="entry name" value="ATPASE_DELTA"/>
    <property type="match status" value="1"/>
</dbReference>
<dbReference type="GO" id="GO:0005886">
    <property type="term" value="C:plasma membrane"/>
    <property type="evidence" value="ECO:0007669"/>
    <property type="project" value="UniProtKB-SubCell"/>
</dbReference>
<keyword evidence="7 8" id="KW-0066">ATP synthesis</keyword>
<dbReference type="OrthoDB" id="5242917at2"/>
<evidence type="ECO:0000256" key="5">
    <source>
        <dbReference type="ARBA" id="ARBA00023136"/>
    </source>
</evidence>
<comment type="function">
    <text evidence="8">F(1)F(0) ATP synthase produces ATP from ADP in the presence of a proton or sodium gradient. F-type ATPases consist of two structural domains, F(1) containing the extramembraneous catalytic core and F(0) containing the membrane proton channel, linked together by a central stalk and a peripheral stalk. During catalysis, ATP synthesis in the catalytic domain of F(1) is coupled via a rotary mechanism of the central stalk subunits to proton translocation.</text>
</comment>
<keyword evidence="10" id="KW-1185">Reference proteome</keyword>
<evidence type="ECO:0000256" key="3">
    <source>
        <dbReference type="ARBA" id="ARBA00022781"/>
    </source>
</evidence>
<gene>
    <name evidence="8" type="primary">atpH</name>
    <name evidence="9" type="ordered locus">Xcel_2451</name>
</gene>
<keyword evidence="6 8" id="KW-0139">CF(1)</keyword>
<dbReference type="NCBIfam" id="NF009967">
    <property type="entry name" value="PRK13430.1"/>
    <property type="match status" value="1"/>
</dbReference>
<dbReference type="Pfam" id="PF00213">
    <property type="entry name" value="OSCP"/>
    <property type="match status" value="1"/>
</dbReference>
<keyword evidence="3 8" id="KW-0375">Hydrogen ion transport</keyword>
<dbReference type="HOGENOM" id="CLU_088880_0_0_11"/>
<evidence type="ECO:0000256" key="6">
    <source>
        <dbReference type="ARBA" id="ARBA00023196"/>
    </source>
</evidence>
<reference evidence="9 10" key="2">
    <citation type="journal article" date="2010" name="Stand. Genomic Sci.">
        <title>Complete genome sequence of Xylanimonas cellulosilytica type strain (XIL07).</title>
        <authorList>
            <person name="Foster B."/>
            <person name="Pukall R."/>
            <person name="Abt B."/>
            <person name="Nolan M."/>
            <person name="Glavina Del Rio T."/>
            <person name="Chen F."/>
            <person name="Lucas S."/>
            <person name="Tice H."/>
            <person name="Pitluck S."/>
            <person name="Cheng J.-F."/>
            <person name="Chertkov O."/>
            <person name="Brettin T."/>
            <person name="Han C."/>
            <person name="Detter J.C."/>
            <person name="Bruce D."/>
            <person name="Goodwin L."/>
            <person name="Ivanova N."/>
            <person name="Mavromatis K."/>
            <person name="Pati A."/>
            <person name="Mikhailova N."/>
            <person name="Chen A."/>
            <person name="Palaniappan K."/>
            <person name="Land M."/>
            <person name="Hauser L."/>
            <person name="Chang Y.-J."/>
            <person name="Jeffries C.D."/>
            <person name="Chain P."/>
            <person name="Rohde M."/>
            <person name="Goeker M."/>
            <person name="Bristow J."/>
            <person name="Eisen J.A."/>
            <person name="Markowitz V."/>
            <person name="Hugenholtz P."/>
            <person name="Kyrpides N.C."/>
            <person name="Klenk H.-P."/>
            <person name="Lapidus A."/>
        </authorList>
    </citation>
    <scope>NUCLEOTIDE SEQUENCE [LARGE SCALE GENOMIC DNA]</scope>
    <source>
        <strain evidence="10">DSM 15894 / CECT 5975 / LMG 20990 / XIL07</strain>
    </source>
</reference>
<protein>
    <recommendedName>
        <fullName evidence="8">ATP synthase subunit delta</fullName>
    </recommendedName>
    <alternativeName>
        <fullName evidence="8">ATP synthase F(1) sector subunit delta</fullName>
    </alternativeName>
    <alternativeName>
        <fullName evidence="8">F-type ATPase subunit delta</fullName>
        <shortName evidence="8">F-ATPase subunit delta</shortName>
    </alternativeName>
</protein>
<dbReference type="RefSeq" id="WP_012879208.1">
    <property type="nucleotide sequence ID" value="NC_013530.1"/>
</dbReference>
<dbReference type="InterPro" id="IPR000711">
    <property type="entry name" value="ATPase_OSCP/dsu"/>
</dbReference>
<reference evidence="10" key="1">
    <citation type="submission" date="2009-11" db="EMBL/GenBank/DDBJ databases">
        <title>The complete chromosome of Xylanimonas cellulosilytica DSM 15894.</title>
        <authorList>
            <consortium name="US DOE Joint Genome Institute (JGI-PGF)"/>
            <person name="Lucas S."/>
            <person name="Copeland A."/>
            <person name="Lapidus A."/>
            <person name="Glavina del Rio T."/>
            <person name="Dalin E."/>
            <person name="Tice H."/>
            <person name="Bruce D."/>
            <person name="Goodwin L."/>
            <person name="Pitluck S."/>
            <person name="Kyrpides N."/>
            <person name="Mavromatis K."/>
            <person name="Ivanova N."/>
            <person name="Mikhailova N."/>
            <person name="Foster B."/>
            <person name="Clum A."/>
            <person name="Brettin T."/>
            <person name="Detter J.C."/>
            <person name="Han C."/>
            <person name="Larimer F."/>
            <person name="Land M."/>
            <person name="Hauser L."/>
            <person name="Markowitz V."/>
            <person name="Cheng J.F."/>
            <person name="Hugenholtz P."/>
            <person name="Woyke T."/>
            <person name="Wu D."/>
            <person name="Gehrich-Schroeter G."/>
            <person name="Schneider S."/>
            <person name="Pukall S.R."/>
            <person name="Klenk H.P."/>
            <person name="Eisen J.A."/>
        </authorList>
    </citation>
    <scope>NUCLEOTIDE SEQUENCE [LARGE SCALE GENOMIC DNA]</scope>
    <source>
        <strain evidence="10">DSM 15894 / CECT 5975 / LMG 20990 / XIL07</strain>
    </source>
</reference>